<dbReference type="Pfam" id="PF13771">
    <property type="entry name" value="zf-HC5HC2H"/>
    <property type="match status" value="1"/>
</dbReference>
<feature type="compositionally biased region" description="Low complexity" evidence="6">
    <location>
        <begin position="161"/>
        <end position="174"/>
    </location>
</feature>
<sequence length="508" mass="55997">MRPEERTSPSPHLCCVLCNSGDETPITGPLSCKQKVAAHQNCLLFASGIYCKSSPTFDDLFGFDVEDVKNECRRGRKLKCSYCKKNGATAGCEVRSCKRSYHYPCIHKAKAIPEENPKEGIYTLYCEKHNPGTNNGEKGDPKVHPSTSPDTSEQENSRGGSEPSCTSPTLPSCSMGSSSTKLQNPLDLLFPLGDSETPKRSSQNRKRKYLRYSSDSDETQDLMSPGESDLEDNTTQMQNKEPTLDSENRRRNSKEPRQEVAHAPNSDGAEDSDLDSPSLLQMEFRHDNIQFTVIADSGPSVESVAENSPDPCSPDAPREGEKLLSKLDQSVCGKAIVKITQLPNLSVPASPPSFTTGESSIVTKKGLFNANEKCASRNIQPLQMPDKPPGSHDHPLDLTAPAGCSIEHVQVGQPVGRVDVSEMSASLFWRRCNEMGCTESIFTELTRQLTSLAEKVQNQHATQQDYAVSLRILHASGKLPAIYKQLEQDLKDQERQLQKKMEALRHAK</sequence>
<keyword evidence="4" id="KW-0862">Zinc</keyword>
<evidence type="ECO:0000259" key="7">
    <source>
        <dbReference type="PROSITE" id="PS51805"/>
    </source>
</evidence>
<dbReference type="EMBL" id="QNUK01000427">
    <property type="protein sequence ID" value="KAF5893556.1"/>
    <property type="molecule type" value="Genomic_DNA"/>
</dbReference>
<keyword evidence="5" id="KW-0539">Nucleus</keyword>
<feature type="region of interest" description="Disordered" evidence="6">
    <location>
        <begin position="132"/>
        <end position="275"/>
    </location>
</feature>
<dbReference type="CDD" id="cd15673">
    <property type="entry name" value="ePHD_PHF6_like"/>
    <property type="match status" value="1"/>
</dbReference>
<dbReference type="Proteomes" id="UP000727407">
    <property type="component" value="Unassembled WGS sequence"/>
</dbReference>
<feature type="domain" description="PHD-type" evidence="7">
    <location>
        <begin position="12"/>
        <end position="130"/>
    </location>
</feature>
<protein>
    <submittedName>
        <fullName evidence="8">Arginine-glutamic acid dipeptide repeats protein-like isoform X1</fullName>
    </submittedName>
</protein>
<dbReference type="InterPro" id="IPR001965">
    <property type="entry name" value="Znf_PHD"/>
</dbReference>
<evidence type="ECO:0000256" key="6">
    <source>
        <dbReference type="SAM" id="MobiDB-lite"/>
    </source>
</evidence>
<dbReference type="SMART" id="SM00249">
    <property type="entry name" value="PHD"/>
    <property type="match status" value="1"/>
</dbReference>
<feature type="compositionally biased region" description="Basic and acidic residues" evidence="6">
    <location>
        <begin position="242"/>
        <end position="260"/>
    </location>
</feature>
<evidence type="ECO:0000313" key="9">
    <source>
        <dbReference type="Proteomes" id="UP000727407"/>
    </source>
</evidence>
<feature type="non-terminal residue" evidence="8">
    <location>
        <position position="1"/>
    </location>
</feature>
<dbReference type="PANTHER" id="PTHR12420:SF4">
    <property type="entry name" value="PHD FINGER PROTEIN 11"/>
    <property type="match status" value="1"/>
</dbReference>
<evidence type="ECO:0000256" key="5">
    <source>
        <dbReference type="ARBA" id="ARBA00023242"/>
    </source>
</evidence>
<dbReference type="PROSITE" id="PS51805">
    <property type="entry name" value="EPHD"/>
    <property type="match status" value="1"/>
</dbReference>
<accession>A0A8J4TWW3</accession>
<dbReference type="InterPro" id="IPR034732">
    <property type="entry name" value="EPHD"/>
</dbReference>
<evidence type="ECO:0000256" key="3">
    <source>
        <dbReference type="ARBA" id="ARBA00022771"/>
    </source>
</evidence>
<keyword evidence="3" id="KW-0863">Zinc-finger</keyword>
<evidence type="ECO:0000256" key="1">
    <source>
        <dbReference type="ARBA" id="ARBA00004123"/>
    </source>
</evidence>
<dbReference type="PANTHER" id="PTHR12420">
    <property type="entry name" value="PHD FINGER PROTEIN"/>
    <property type="match status" value="1"/>
</dbReference>
<dbReference type="Pfam" id="PF25892">
    <property type="entry name" value="Spe-44"/>
    <property type="match status" value="1"/>
</dbReference>
<feature type="region of interest" description="Disordered" evidence="6">
    <location>
        <begin position="300"/>
        <end position="320"/>
    </location>
</feature>
<dbReference type="AlphaFoldDB" id="A0A8J4TWW3"/>
<dbReference type="InterPro" id="IPR059099">
    <property type="entry name" value="GMEB1/2/Spe-44_dom"/>
</dbReference>
<dbReference type="Gene3D" id="3.30.40.10">
    <property type="entry name" value="Zinc/RING finger domain, C3HC4 (zinc finger)"/>
    <property type="match status" value="1"/>
</dbReference>
<comment type="subcellular location">
    <subcellularLocation>
        <location evidence="1">Nucleus</location>
    </subcellularLocation>
</comment>
<name>A0A8J4TWW3_CLAMG</name>
<proteinExistence type="predicted"/>
<dbReference type="InterPro" id="IPR013083">
    <property type="entry name" value="Znf_RING/FYVE/PHD"/>
</dbReference>
<gene>
    <name evidence="8" type="ORF">DAT39_016731</name>
</gene>
<comment type="caution">
    <text evidence="8">The sequence shown here is derived from an EMBL/GenBank/DDBJ whole genome shotgun (WGS) entry which is preliminary data.</text>
</comment>
<keyword evidence="2" id="KW-0479">Metal-binding</keyword>
<dbReference type="GO" id="GO:0008270">
    <property type="term" value="F:zinc ion binding"/>
    <property type="evidence" value="ECO:0007669"/>
    <property type="project" value="UniProtKB-KW"/>
</dbReference>
<dbReference type="OrthoDB" id="512616at2759"/>
<keyword evidence="9" id="KW-1185">Reference proteome</keyword>
<evidence type="ECO:0000256" key="2">
    <source>
        <dbReference type="ARBA" id="ARBA00022723"/>
    </source>
</evidence>
<organism evidence="8 9">
    <name type="scientific">Clarias magur</name>
    <name type="common">Asian catfish</name>
    <name type="synonym">Macropteronotus magur</name>
    <dbReference type="NCBI Taxonomy" id="1594786"/>
    <lineage>
        <taxon>Eukaryota</taxon>
        <taxon>Metazoa</taxon>
        <taxon>Chordata</taxon>
        <taxon>Craniata</taxon>
        <taxon>Vertebrata</taxon>
        <taxon>Euteleostomi</taxon>
        <taxon>Actinopterygii</taxon>
        <taxon>Neopterygii</taxon>
        <taxon>Teleostei</taxon>
        <taxon>Ostariophysi</taxon>
        <taxon>Siluriformes</taxon>
        <taxon>Clariidae</taxon>
        <taxon>Clarias</taxon>
    </lineage>
</organism>
<evidence type="ECO:0000313" key="8">
    <source>
        <dbReference type="EMBL" id="KAF5893556.1"/>
    </source>
</evidence>
<dbReference type="GO" id="GO:0005634">
    <property type="term" value="C:nucleus"/>
    <property type="evidence" value="ECO:0007669"/>
    <property type="project" value="UniProtKB-SubCell"/>
</dbReference>
<evidence type="ECO:0000256" key="4">
    <source>
        <dbReference type="ARBA" id="ARBA00022833"/>
    </source>
</evidence>
<reference evidence="8" key="1">
    <citation type="submission" date="2020-07" db="EMBL/GenBank/DDBJ databases">
        <title>Clarias magur genome sequencing, assembly and annotation.</title>
        <authorList>
            <person name="Kushwaha B."/>
            <person name="Kumar R."/>
            <person name="Das P."/>
            <person name="Joshi C.G."/>
            <person name="Kumar D."/>
            <person name="Nagpure N.S."/>
            <person name="Pandey M."/>
            <person name="Agarwal S."/>
            <person name="Srivastava S."/>
            <person name="Singh M."/>
            <person name="Sahoo L."/>
            <person name="Jayasankar P."/>
            <person name="Meher P.K."/>
            <person name="Koringa P.G."/>
            <person name="Iquebal M.A."/>
            <person name="Das S.P."/>
            <person name="Bit A."/>
            <person name="Patnaik S."/>
            <person name="Patel N."/>
            <person name="Shah T.M."/>
            <person name="Hinsu A."/>
            <person name="Jena J.K."/>
        </authorList>
    </citation>
    <scope>NUCLEOTIDE SEQUENCE</scope>
    <source>
        <strain evidence="8">CIFAMagur01</strain>
        <tissue evidence="8">Testis</tissue>
    </source>
</reference>
<dbReference type="InterPro" id="IPR051188">
    <property type="entry name" value="PHD-type_Zinc_Finger"/>
</dbReference>